<evidence type="ECO:0000313" key="2">
    <source>
        <dbReference type="EMBL" id="PPB83643.1"/>
    </source>
</evidence>
<evidence type="ECO:0000313" key="3">
    <source>
        <dbReference type="Proteomes" id="UP000243096"/>
    </source>
</evidence>
<dbReference type="EMBL" id="PRDW01000006">
    <property type="protein sequence ID" value="PPB83643.1"/>
    <property type="molecule type" value="Genomic_DNA"/>
</dbReference>
<dbReference type="InterPro" id="IPR017894">
    <property type="entry name" value="HTH_IS21_transposase_type"/>
</dbReference>
<dbReference type="AlphaFoldDB" id="A0A2P5KAB8"/>
<protein>
    <recommendedName>
        <fullName evidence="1">HTH IS21-type domain-containing protein</fullName>
    </recommendedName>
</protein>
<accession>A0A2P5KAB8</accession>
<feature type="domain" description="HTH IS21-type" evidence="1">
    <location>
        <begin position="37"/>
        <end position="99"/>
    </location>
</feature>
<comment type="caution">
    <text evidence="2">The sequence shown here is derived from an EMBL/GenBank/DDBJ whole genome shotgun (WGS) entry which is preliminary data.</text>
</comment>
<name>A0A2P5KAB8_9BURK</name>
<proteinExistence type="predicted"/>
<dbReference type="PROSITE" id="PS50531">
    <property type="entry name" value="HTH_IS21"/>
    <property type="match status" value="1"/>
</dbReference>
<gene>
    <name evidence="2" type="ORF">B0O95_10634</name>
</gene>
<keyword evidence="3" id="KW-1185">Reference proteome</keyword>
<dbReference type="Proteomes" id="UP000243096">
    <property type="component" value="Unassembled WGS sequence"/>
</dbReference>
<evidence type="ECO:0000259" key="1">
    <source>
        <dbReference type="PROSITE" id="PS50531"/>
    </source>
</evidence>
<organism evidence="2 3">
    <name type="scientific">Mycetohabitans endofungorum</name>
    <dbReference type="NCBI Taxonomy" id="417203"/>
    <lineage>
        <taxon>Bacteria</taxon>
        <taxon>Pseudomonadati</taxon>
        <taxon>Pseudomonadota</taxon>
        <taxon>Betaproteobacteria</taxon>
        <taxon>Burkholderiales</taxon>
        <taxon>Burkholderiaceae</taxon>
        <taxon>Mycetohabitans</taxon>
    </lineage>
</organism>
<reference evidence="2 3" key="1">
    <citation type="submission" date="2018-01" db="EMBL/GenBank/DDBJ databases">
        <title>Genomic Encyclopedia of Type Strains, Phase III (KMG-III): the genomes of soil and plant-associated and newly described type strains.</title>
        <authorList>
            <person name="Whitman W."/>
        </authorList>
    </citation>
    <scope>NUCLEOTIDE SEQUENCE [LARGE SCALE GENOMIC DNA]</scope>
    <source>
        <strain evidence="2 3">HKI456</strain>
    </source>
</reference>
<sequence length="202" mass="22902">MKRRKLALPAIESNSPGVATTSRAKEQQAQRREARLARYGTVMRHHQSGMAIRAIARLTALDWRTVRHWINAGGFAERAQRPPAASKLDPYRAYLAHRWREGCQNAARLYWEIVSQGFNGGGGIVRQALQPWRQACAITQQLRTAVLRAVPCTRRVGCWLMGRGTASLTNDNKRHVQRFVQRLGERNPQIATIRRLSLDSLT</sequence>